<organism evidence="2 3">
    <name type="scientific">Streptomyces bullii</name>
    <dbReference type="NCBI Taxonomy" id="349910"/>
    <lineage>
        <taxon>Bacteria</taxon>
        <taxon>Bacillati</taxon>
        <taxon>Actinomycetota</taxon>
        <taxon>Actinomycetes</taxon>
        <taxon>Kitasatosporales</taxon>
        <taxon>Streptomycetaceae</taxon>
        <taxon>Streptomyces</taxon>
    </lineage>
</organism>
<dbReference type="EMBL" id="JBHSNY010000003">
    <property type="protein sequence ID" value="MFC5634077.1"/>
    <property type="molecule type" value="Genomic_DNA"/>
</dbReference>
<evidence type="ECO:0008006" key="4">
    <source>
        <dbReference type="Google" id="ProtNLM"/>
    </source>
</evidence>
<evidence type="ECO:0000313" key="2">
    <source>
        <dbReference type="EMBL" id="MFC5634077.1"/>
    </source>
</evidence>
<evidence type="ECO:0000313" key="3">
    <source>
        <dbReference type="Proteomes" id="UP001596154"/>
    </source>
</evidence>
<keyword evidence="1" id="KW-1133">Transmembrane helix</keyword>
<feature type="transmembrane region" description="Helical" evidence="1">
    <location>
        <begin position="16"/>
        <end position="49"/>
    </location>
</feature>
<keyword evidence="3" id="KW-1185">Reference proteome</keyword>
<evidence type="ECO:0000256" key="1">
    <source>
        <dbReference type="SAM" id="Phobius"/>
    </source>
</evidence>
<name>A0ABW0UKG8_9ACTN</name>
<sequence>MSSAPACDETRERPGLAVWCGGASLACWICCPLWALVAFLALPLGLTGLTRAWLEYRSSADGRTSRPRAVTGAALSLLGTAAAVAYLVFLGTHPHLPVQE</sequence>
<accession>A0ABW0UKG8</accession>
<proteinExistence type="predicted"/>
<dbReference type="RefSeq" id="WP_381019620.1">
    <property type="nucleotide sequence ID" value="NZ_JBHSNY010000003.1"/>
</dbReference>
<comment type="caution">
    <text evidence="2">The sequence shown here is derived from an EMBL/GenBank/DDBJ whole genome shotgun (WGS) entry which is preliminary data.</text>
</comment>
<keyword evidence="1" id="KW-0472">Membrane</keyword>
<keyword evidence="1" id="KW-0812">Transmembrane</keyword>
<gene>
    <name evidence="2" type="ORF">ACFPZJ_09840</name>
</gene>
<reference evidence="3" key="1">
    <citation type="journal article" date="2019" name="Int. J. Syst. Evol. Microbiol.">
        <title>The Global Catalogue of Microorganisms (GCM) 10K type strain sequencing project: providing services to taxonomists for standard genome sequencing and annotation.</title>
        <authorList>
            <consortium name="The Broad Institute Genomics Platform"/>
            <consortium name="The Broad Institute Genome Sequencing Center for Infectious Disease"/>
            <person name="Wu L."/>
            <person name="Ma J."/>
        </authorList>
    </citation>
    <scope>NUCLEOTIDE SEQUENCE [LARGE SCALE GENOMIC DNA]</scope>
    <source>
        <strain evidence="3">CGMCC 4.7248</strain>
    </source>
</reference>
<protein>
    <recommendedName>
        <fullName evidence="4">DUF4190 domain-containing protein</fullName>
    </recommendedName>
</protein>
<feature type="transmembrane region" description="Helical" evidence="1">
    <location>
        <begin position="69"/>
        <end position="89"/>
    </location>
</feature>
<dbReference type="Proteomes" id="UP001596154">
    <property type="component" value="Unassembled WGS sequence"/>
</dbReference>